<dbReference type="PANTHER" id="PTHR15394:SF3">
    <property type="entry name" value="SERINE HYDROLASE RBBP9"/>
    <property type="match status" value="1"/>
</dbReference>
<dbReference type="InterPro" id="IPR029058">
    <property type="entry name" value="AB_hydrolase_fold"/>
</dbReference>
<evidence type="ECO:0000313" key="1">
    <source>
        <dbReference type="EMBL" id="MFD0684357.1"/>
    </source>
</evidence>
<organism evidence="1 2">
    <name type="scientific">Actinomadura fibrosa</name>
    <dbReference type="NCBI Taxonomy" id="111802"/>
    <lineage>
        <taxon>Bacteria</taxon>
        <taxon>Bacillati</taxon>
        <taxon>Actinomycetota</taxon>
        <taxon>Actinomycetes</taxon>
        <taxon>Streptosporangiales</taxon>
        <taxon>Thermomonosporaceae</taxon>
        <taxon>Actinomadura</taxon>
    </lineage>
</organism>
<dbReference type="SUPFAM" id="SSF53474">
    <property type="entry name" value="alpha/beta-Hydrolases"/>
    <property type="match status" value="1"/>
</dbReference>
<keyword evidence="2" id="KW-1185">Reference proteome</keyword>
<comment type="caution">
    <text evidence="1">The sequence shown here is derived from an EMBL/GenBank/DDBJ whole genome shotgun (WGS) entry which is preliminary data.</text>
</comment>
<gene>
    <name evidence="1" type="ORF">ACFQZM_07620</name>
</gene>
<dbReference type="Pfam" id="PF06821">
    <property type="entry name" value="Ser_hydrolase"/>
    <property type="match status" value="1"/>
</dbReference>
<name>A0ABW2XEC0_9ACTN</name>
<dbReference type="PANTHER" id="PTHR15394">
    <property type="entry name" value="SERINE HYDROLASE RBBP9"/>
    <property type="match status" value="1"/>
</dbReference>
<accession>A0ABW2XEC0</accession>
<proteinExistence type="predicted"/>
<dbReference type="EMBL" id="JBHTGP010000003">
    <property type="protein sequence ID" value="MFD0684357.1"/>
    <property type="molecule type" value="Genomic_DNA"/>
</dbReference>
<sequence length="202" mass="21545">MTTETTRRRASIIHGYGASPQDHWFGWLAGRLEAEGVHATVPALPDSQDPDPARWADALRAAVGTPDENSMIIAHSLGCLTVLRYLRSLPDSWHLGALVLVAGFVDRLPALPELDSYIGNGCDVERLGDHVGRLTVIRSDADPYVPTGHTDRLATLLGTSAQIVRGAGHFLASEGVTSLPEVLEALPVSATLGVKQPHHEAG</sequence>
<dbReference type="RefSeq" id="WP_131756738.1">
    <property type="nucleotide sequence ID" value="NZ_CAACUY010000020.1"/>
</dbReference>
<dbReference type="Gene3D" id="3.40.50.1820">
    <property type="entry name" value="alpha/beta hydrolase"/>
    <property type="match status" value="1"/>
</dbReference>
<keyword evidence="1" id="KW-0378">Hydrolase</keyword>
<dbReference type="InterPro" id="IPR010662">
    <property type="entry name" value="RBBP9/YdeN"/>
</dbReference>
<dbReference type="GO" id="GO:0016787">
    <property type="term" value="F:hydrolase activity"/>
    <property type="evidence" value="ECO:0007669"/>
    <property type="project" value="UniProtKB-KW"/>
</dbReference>
<dbReference type="Proteomes" id="UP001597063">
    <property type="component" value="Unassembled WGS sequence"/>
</dbReference>
<protein>
    <submittedName>
        <fullName evidence="1">RBBP9/YdeN family alpha/beta hydrolase</fullName>
    </submittedName>
</protein>
<reference evidence="2" key="1">
    <citation type="journal article" date="2019" name="Int. J. Syst. Evol. Microbiol.">
        <title>The Global Catalogue of Microorganisms (GCM) 10K type strain sequencing project: providing services to taxonomists for standard genome sequencing and annotation.</title>
        <authorList>
            <consortium name="The Broad Institute Genomics Platform"/>
            <consortium name="The Broad Institute Genome Sequencing Center for Infectious Disease"/>
            <person name="Wu L."/>
            <person name="Ma J."/>
        </authorList>
    </citation>
    <scope>NUCLEOTIDE SEQUENCE [LARGE SCALE GENOMIC DNA]</scope>
    <source>
        <strain evidence="2">JCM 9371</strain>
    </source>
</reference>
<evidence type="ECO:0000313" key="2">
    <source>
        <dbReference type="Proteomes" id="UP001597063"/>
    </source>
</evidence>